<protein>
    <submittedName>
        <fullName evidence="1">Putative DCC family thiol-disulfide oxidoreductase YuxK</fullName>
    </submittedName>
</protein>
<evidence type="ECO:0000313" key="2">
    <source>
        <dbReference type="Proteomes" id="UP000245981"/>
    </source>
</evidence>
<comment type="caution">
    <text evidence="1">The sequence shown here is derived from an EMBL/GenBank/DDBJ whole genome shotgun (WGS) entry which is preliminary data.</text>
</comment>
<evidence type="ECO:0000313" key="1">
    <source>
        <dbReference type="EMBL" id="PWK94632.1"/>
    </source>
</evidence>
<gene>
    <name evidence="1" type="ORF">C7431_110128</name>
</gene>
<sequence>MEDKFVLFLIDGECTLCNRLIVWVLNRRKADNICFFTLQSDSSVQFLKSYGIRDEELMNTSYLVTAEGVFKKSEAFFRLTSRLRGIYSLLRLFRFVPVRAADGLYDLIARNRYRLFGREKAVCDYSKRHYSRFLLTEREASLYFDKIRKSYGEDQKE</sequence>
<dbReference type="RefSeq" id="WP_109718037.1">
    <property type="nucleotide sequence ID" value="NZ_QGHF01000010.1"/>
</dbReference>
<dbReference type="PANTHER" id="PTHR33639">
    <property type="entry name" value="THIOL-DISULFIDE OXIDOREDUCTASE DCC"/>
    <property type="match status" value="1"/>
</dbReference>
<dbReference type="AlphaFoldDB" id="A0A2V2BDN9"/>
<dbReference type="InterPro" id="IPR007263">
    <property type="entry name" value="DCC1-like"/>
</dbReference>
<proteinExistence type="predicted"/>
<dbReference type="EMBL" id="QGHF01000010">
    <property type="protein sequence ID" value="PWK94632.1"/>
    <property type="molecule type" value="Genomic_DNA"/>
</dbReference>
<dbReference type="InterPro" id="IPR052927">
    <property type="entry name" value="DCC_oxidoreductase"/>
</dbReference>
<organism evidence="1 2">
    <name type="scientific">Pantoea allii</name>
    <dbReference type="NCBI Taxonomy" id="574096"/>
    <lineage>
        <taxon>Bacteria</taxon>
        <taxon>Pseudomonadati</taxon>
        <taxon>Pseudomonadota</taxon>
        <taxon>Gammaproteobacteria</taxon>
        <taxon>Enterobacterales</taxon>
        <taxon>Erwiniaceae</taxon>
        <taxon>Pantoea</taxon>
    </lineage>
</organism>
<dbReference type="Proteomes" id="UP000245981">
    <property type="component" value="Unassembled WGS sequence"/>
</dbReference>
<dbReference type="PANTHER" id="PTHR33639:SF2">
    <property type="entry name" value="DUF393 DOMAIN-CONTAINING PROTEIN"/>
    <property type="match status" value="1"/>
</dbReference>
<name>A0A2V2BDN9_9GAMM</name>
<dbReference type="Pfam" id="PF04134">
    <property type="entry name" value="DCC1-like"/>
    <property type="match status" value="1"/>
</dbReference>
<dbReference type="OrthoDB" id="9785438at2"/>
<reference evidence="1 2" key="1">
    <citation type="submission" date="2018-05" db="EMBL/GenBank/DDBJ databases">
        <title>Genomic Encyclopedia of Type Strains, Phase IV (KMG-V): Genome sequencing to study the core and pangenomes of soil and plant-associated prokaryotes.</title>
        <authorList>
            <person name="Whitman W."/>
        </authorList>
    </citation>
    <scope>NUCLEOTIDE SEQUENCE [LARGE SCALE GENOMIC DNA]</scope>
    <source>
        <strain evidence="1 2">PNA 200-10</strain>
    </source>
</reference>
<accession>A0A2V2BDN9</accession>
<dbReference type="GO" id="GO:0015035">
    <property type="term" value="F:protein-disulfide reductase activity"/>
    <property type="evidence" value="ECO:0007669"/>
    <property type="project" value="InterPro"/>
</dbReference>